<keyword evidence="4" id="KW-0472">Membrane</keyword>
<dbReference type="Proteomes" id="UP000198694">
    <property type="component" value="Unassembled WGS sequence"/>
</dbReference>
<gene>
    <name evidence="8" type="ORF">SAMN05216243_1308</name>
</gene>
<dbReference type="EMBL" id="FNFL01000001">
    <property type="protein sequence ID" value="SDJ88756.1"/>
    <property type="molecule type" value="Genomic_DNA"/>
</dbReference>
<dbReference type="GO" id="GO:0015871">
    <property type="term" value="P:choline transport"/>
    <property type="evidence" value="ECO:0007669"/>
    <property type="project" value="TreeGrafter"/>
</dbReference>
<comment type="subcellular location">
    <subcellularLocation>
        <location evidence="1">Cell membrane</location>
    </subcellularLocation>
</comment>
<feature type="region of interest" description="Disordered" evidence="5">
    <location>
        <begin position="26"/>
        <end position="47"/>
    </location>
</feature>
<dbReference type="OrthoDB" id="9787902at2"/>
<proteinExistence type="predicted"/>
<dbReference type="Pfam" id="PF04069">
    <property type="entry name" value="OpuAC"/>
    <property type="match status" value="2"/>
</dbReference>
<feature type="chain" id="PRO_5039625517" evidence="6">
    <location>
        <begin position="22"/>
        <end position="315"/>
    </location>
</feature>
<evidence type="ECO:0000259" key="7">
    <source>
        <dbReference type="Pfam" id="PF04069"/>
    </source>
</evidence>
<evidence type="ECO:0000256" key="4">
    <source>
        <dbReference type="ARBA" id="ARBA00023136"/>
    </source>
</evidence>
<dbReference type="GO" id="GO:0005275">
    <property type="term" value="F:amine transmembrane transporter activity"/>
    <property type="evidence" value="ECO:0007669"/>
    <property type="project" value="TreeGrafter"/>
</dbReference>
<dbReference type="InterPro" id="IPR007210">
    <property type="entry name" value="ABC_Gly_betaine_transp_sub-bd"/>
</dbReference>
<dbReference type="GO" id="GO:0043190">
    <property type="term" value="C:ATP-binding cassette (ABC) transporter complex"/>
    <property type="evidence" value="ECO:0007669"/>
    <property type="project" value="InterPro"/>
</dbReference>
<dbReference type="GO" id="GO:0015226">
    <property type="term" value="F:carnitine transmembrane transporter activity"/>
    <property type="evidence" value="ECO:0007669"/>
    <property type="project" value="TreeGrafter"/>
</dbReference>
<reference evidence="8 9" key="1">
    <citation type="submission" date="2016-10" db="EMBL/GenBank/DDBJ databases">
        <authorList>
            <person name="de Groot N.N."/>
        </authorList>
    </citation>
    <scope>NUCLEOTIDE SEQUENCE [LARGE SCALE GENOMIC DNA]</scope>
    <source>
        <strain evidence="8 9">CGMCC 1.6502</strain>
    </source>
</reference>
<protein>
    <submittedName>
        <fullName evidence="8">Glycine betaine/proline transport system substrate-binding protein</fullName>
    </submittedName>
</protein>
<dbReference type="GO" id="GO:0031460">
    <property type="term" value="P:glycine betaine transport"/>
    <property type="evidence" value="ECO:0007669"/>
    <property type="project" value="TreeGrafter"/>
</dbReference>
<dbReference type="PROSITE" id="PS51257">
    <property type="entry name" value="PROKAR_LIPOPROTEIN"/>
    <property type="match status" value="1"/>
</dbReference>
<dbReference type="STRING" id="407036.SAMN05216243_1308"/>
<keyword evidence="2" id="KW-0813">Transport</keyword>
<feature type="signal peptide" evidence="6">
    <location>
        <begin position="1"/>
        <end position="21"/>
    </location>
</feature>
<feature type="domain" description="ABC-type glycine betaine transport system substrate-binding" evidence="7">
    <location>
        <begin position="49"/>
        <end position="193"/>
    </location>
</feature>
<dbReference type="RefSeq" id="WP_093212135.1">
    <property type="nucleotide sequence ID" value="NZ_FNFL01000001.1"/>
</dbReference>
<evidence type="ECO:0000256" key="1">
    <source>
        <dbReference type="ARBA" id="ARBA00004236"/>
    </source>
</evidence>
<keyword evidence="3" id="KW-1003">Cell membrane</keyword>
<dbReference type="Gene3D" id="3.40.190.100">
    <property type="entry name" value="Glycine betaine-binding periplasmic protein, domain 2"/>
    <property type="match status" value="1"/>
</dbReference>
<keyword evidence="9" id="KW-1185">Reference proteome</keyword>
<evidence type="ECO:0000256" key="2">
    <source>
        <dbReference type="ARBA" id="ARBA00022448"/>
    </source>
</evidence>
<keyword evidence="6" id="KW-0732">Signal</keyword>
<organism evidence="8 9">
    <name type="scientific">Sediminibacillus albus</name>
    <dbReference type="NCBI Taxonomy" id="407036"/>
    <lineage>
        <taxon>Bacteria</taxon>
        <taxon>Bacillati</taxon>
        <taxon>Bacillota</taxon>
        <taxon>Bacilli</taxon>
        <taxon>Bacillales</taxon>
        <taxon>Bacillaceae</taxon>
        <taxon>Sediminibacillus</taxon>
    </lineage>
</organism>
<evidence type="ECO:0000313" key="9">
    <source>
        <dbReference type="Proteomes" id="UP000198694"/>
    </source>
</evidence>
<dbReference type="SUPFAM" id="SSF53850">
    <property type="entry name" value="Periplasmic binding protein-like II"/>
    <property type="match status" value="2"/>
</dbReference>
<accession>A0A1G8XEB0</accession>
<evidence type="ECO:0000256" key="6">
    <source>
        <dbReference type="SAM" id="SignalP"/>
    </source>
</evidence>
<dbReference type="Gene3D" id="3.10.105.10">
    <property type="entry name" value="Dipeptide-binding Protein, Domain 3"/>
    <property type="match status" value="1"/>
</dbReference>
<feature type="domain" description="ABC-type glycine betaine transport system substrate-binding" evidence="7">
    <location>
        <begin position="212"/>
        <end position="312"/>
    </location>
</feature>
<sequence length="315" mass="34195">MFKLNLKRLGLAAGLSFTLVAAGCGNSDEGSDSEDTGSDNGGENTEQAANYGEETDYTITGIEPGAGVVQAAEDATETYDSLSGWKVETSSSGAMATALGEAYDNEEPIIVTGWTPHWKFAKYDLKYLEDPEGVFGEAEEIKTMVRKGLKEDMPNAYQILDQFNWESADMEEVMLEVSNGTSPEDAAKTWIEENSDMVDEWTKGTEEVDGQEIELVYVEWDSEVASTNVIAEVLRNQGFDVTITPLDNAVMWQSVASGDADGMVAAWLPATHADAYGEYKDQVEDLGANLEGAKIGLVVPKYMDVDSIEDLQPAE</sequence>
<evidence type="ECO:0000256" key="3">
    <source>
        <dbReference type="ARBA" id="ARBA00022475"/>
    </source>
</evidence>
<dbReference type="PANTHER" id="PTHR47737">
    <property type="entry name" value="GLYCINE BETAINE/PROLINE BETAINE TRANSPORT SYSTEM PERMEASE PROTEIN PROW"/>
    <property type="match status" value="1"/>
</dbReference>
<dbReference type="PANTHER" id="PTHR47737:SF1">
    <property type="entry name" value="GLYCINE BETAINE_PROLINE BETAINE TRANSPORT SYSTEM PERMEASE PROTEIN PROW"/>
    <property type="match status" value="1"/>
</dbReference>
<evidence type="ECO:0000256" key="5">
    <source>
        <dbReference type="SAM" id="MobiDB-lite"/>
    </source>
</evidence>
<dbReference type="AlphaFoldDB" id="A0A1G8XEB0"/>
<name>A0A1G8XEB0_9BACI</name>
<evidence type="ECO:0000313" key="8">
    <source>
        <dbReference type="EMBL" id="SDJ88756.1"/>
    </source>
</evidence>